<protein>
    <submittedName>
        <fullName evidence="1">Uncharacterized protein</fullName>
    </submittedName>
</protein>
<accession>A0A8S9GBC3</accession>
<proteinExistence type="predicted"/>
<dbReference type="Proteomes" id="UP000712281">
    <property type="component" value="Unassembled WGS sequence"/>
</dbReference>
<reference evidence="1" key="1">
    <citation type="submission" date="2019-12" db="EMBL/GenBank/DDBJ databases">
        <title>Genome sequencing and annotation of Brassica cretica.</title>
        <authorList>
            <person name="Studholme D.J."/>
            <person name="Sarris P.F."/>
        </authorList>
    </citation>
    <scope>NUCLEOTIDE SEQUENCE</scope>
    <source>
        <strain evidence="1">PFS-001/15</strain>
        <tissue evidence="1">Leaf</tissue>
    </source>
</reference>
<evidence type="ECO:0000313" key="1">
    <source>
        <dbReference type="EMBL" id="KAF2542384.1"/>
    </source>
</evidence>
<gene>
    <name evidence="1" type="ORF">F2Q68_00032278</name>
</gene>
<name>A0A8S9GBC3_BRACR</name>
<dbReference type="AlphaFoldDB" id="A0A8S9GBC3"/>
<dbReference type="EMBL" id="QGKW02002005">
    <property type="protein sequence ID" value="KAF2542384.1"/>
    <property type="molecule type" value="Genomic_DNA"/>
</dbReference>
<evidence type="ECO:0000313" key="2">
    <source>
        <dbReference type="Proteomes" id="UP000712281"/>
    </source>
</evidence>
<organism evidence="1 2">
    <name type="scientific">Brassica cretica</name>
    <name type="common">Mustard</name>
    <dbReference type="NCBI Taxonomy" id="69181"/>
    <lineage>
        <taxon>Eukaryota</taxon>
        <taxon>Viridiplantae</taxon>
        <taxon>Streptophyta</taxon>
        <taxon>Embryophyta</taxon>
        <taxon>Tracheophyta</taxon>
        <taxon>Spermatophyta</taxon>
        <taxon>Magnoliopsida</taxon>
        <taxon>eudicotyledons</taxon>
        <taxon>Gunneridae</taxon>
        <taxon>Pentapetalae</taxon>
        <taxon>rosids</taxon>
        <taxon>malvids</taxon>
        <taxon>Brassicales</taxon>
        <taxon>Brassicaceae</taxon>
        <taxon>Brassiceae</taxon>
        <taxon>Brassica</taxon>
    </lineage>
</organism>
<comment type="caution">
    <text evidence="1">The sequence shown here is derived from an EMBL/GenBank/DDBJ whole genome shotgun (WGS) entry which is preliminary data.</text>
</comment>
<sequence length="206" mass="23022">MKNGEMKQSKKLLEDIAGITANCLTVCPSQEGSKCKEKPIAFKRKGTGGVLDIWSHHRGILRQCPQESPLSNGQILIDGQNSLIRWWSKDICVDSLPNHVVLGGVSCLSVQRHKVILKCNLFKNIKGCVESLSSSDGWMAGPVLSNSVFKEFDSRLSAHEWNRKAKEEINLQKDVHVSVSLVLMARTKQQEIWEPTYHGRSLGEDD</sequence>